<dbReference type="InterPro" id="IPR011009">
    <property type="entry name" value="Kinase-like_dom_sf"/>
</dbReference>
<dbReference type="RefSeq" id="WP_125259048.1">
    <property type="nucleotide sequence ID" value="NZ_CP114280.1"/>
</dbReference>
<accession>A0ABY8G966</accession>
<evidence type="ECO:0000313" key="2">
    <source>
        <dbReference type="EMBL" id="WFN56513.1"/>
    </source>
</evidence>
<evidence type="ECO:0000259" key="1">
    <source>
        <dbReference type="Pfam" id="PF01636"/>
    </source>
</evidence>
<reference evidence="2 3" key="1">
    <citation type="submission" date="2022-12" db="EMBL/GenBank/DDBJ databases">
        <title>Complete genome sequencing of Dickeya lacustris type strain LMG30899.</title>
        <authorList>
            <person name="Dobhal S."/>
            <person name="Arizala D."/>
            <person name="Arif M."/>
        </authorList>
    </citation>
    <scope>NUCLEOTIDE SEQUENCE [LARGE SCALE GENOMIC DNA]</scope>
    <source>
        <strain evidence="2 3">LMG30899</strain>
    </source>
</reference>
<dbReference type="Pfam" id="PF01636">
    <property type="entry name" value="APH"/>
    <property type="match status" value="1"/>
</dbReference>
<evidence type="ECO:0000313" key="3">
    <source>
        <dbReference type="Proteomes" id="UP001219630"/>
    </source>
</evidence>
<dbReference type="InterPro" id="IPR002575">
    <property type="entry name" value="Aminoglycoside_PTrfase"/>
</dbReference>
<sequence>MAALAPSDRLRALLPRVVSGVDPGEVEWQPLGGLSHQSVSIHSPTGRWLARGETTHGRQMGIARQREFRVLRHLTGFAPHALCWRDGWLLVEWLSGTVPEPAQFAALLHSGELARLLAELHHRPRYGYPLRLAYLLEQHWQNMAPARRTPKLRRAYRRISARGLPTPCHLAPLHLDVHAGNLVATTCGYRLIDWEYAADGDIALELALLFRSAGLSGPQQQDFLQHYCACWQALTPVRLQRHIAGWYDVVDYLVLMWFEVRWQQSGEEIYRQMADNWQQ</sequence>
<gene>
    <name evidence="2" type="ORF">O1Q98_04260</name>
</gene>
<dbReference type="SUPFAM" id="SSF56112">
    <property type="entry name" value="Protein kinase-like (PK-like)"/>
    <property type="match status" value="1"/>
</dbReference>
<protein>
    <submittedName>
        <fullName evidence="2">Phosphotransferase</fullName>
    </submittedName>
</protein>
<organism evidence="2 3">
    <name type="scientific">Dickeya lacustris</name>
    <dbReference type="NCBI Taxonomy" id="2259638"/>
    <lineage>
        <taxon>Bacteria</taxon>
        <taxon>Pseudomonadati</taxon>
        <taxon>Pseudomonadota</taxon>
        <taxon>Gammaproteobacteria</taxon>
        <taxon>Enterobacterales</taxon>
        <taxon>Pectobacteriaceae</taxon>
        <taxon>Dickeya</taxon>
    </lineage>
</organism>
<dbReference type="Gene3D" id="3.90.1200.10">
    <property type="match status" value="1"/>
</dbReference>
<dbReference type="Proteomes" id="UP001219630">
    <property type="component" value="Chromosome"/>
</dbReference>
<feature type="domain" description="Aminoglycoside phosphotransferase" evidence="1">
    <location>
        <begin position="64"/>
        <end position="234"/>
    </location>
</feature>
<dbReference type="EMBL" id="CP114280">
    <property type="protein sequence ID" value="WFN56513.1"/>
    <property type="molecule type" value="Genomic_DNA"/>
</dbReference>
<keyword evidence="3" id="KW-1185">Reference proteome</keyword>
<proteinExistence type="predicted"/>
<name>A0ABY8G966_9GAMM</name>